<organism evidence="1 2">
    <name type="scientific">Aspergillus mulundensis</name>
    <dbReference type="NCBI Taxonomy" id="1810919"/>
    <lineage>
        <taxon>Eukaryota</taxon>
        <taxon>Fungi</taxon>
        <taxon>Dikarya</taxon>
        <taxon>Ascomycota</taxon>
        <taxon>Pezizomycotina</taxon>
        <taxon>Eurotiomycetes</taxon>
        <taxon>Eurotiomycetidae</taxon>
        <taxon>Eurotiales</taxon>
        <taxon>Aspergillaceae</taxon>
        <taxon>Aspergillus</taxon>
        <taxon>Aspergillus subgen. Nidulantes</taxon>
    </lineage>
</organism>
<accession>A0A3D8R439</accession>
<dbReference type="GeneID" id="38118876"/>
<reference evidence="1 2" key="1">
    <citation type="journal article" date="2018" name="IMA Fungus">
        <title>IMA Genome-F 9: Draft genome sequence of Annulohypoxylon stygium, Aspergillus mulundensis, Berkeleyomyces basicola (syn. Thielaviopsis basicola), Ceratocystis smalleyi, two Cercospora beticola strains, Coleophoma cylindrospora, Fusarium fracticaudum, Phialophora cf. hyalina, and Morchella septimelata.</title>
        <authorList>
            <person name="Wingfield B.D."/>
            <person name="Bills G.F."/>
            <person name="Dong Y."/>
            <person name="Huang W."/>
            <person name="Nel W.J."/>
            <person name="Swalarsk-Parry B.S."/>
            <person name="Vaghefi N."/>
            <person name="Wilken P.M."/>
            <person name="An Z."/>
            <person name="de Beer Z.W."/>
            <person name="De Vos L."/>
            <person name="Chen L."/>
            <person name="Duong T.A."/>
            <person name="Gao Y."/>
            <person name="Hammerbacher A."/>
            <person name="Kikkert J.R."/>
            <person name="Li Y."/>
            <person name="Li H."/>
            <person name="Li K."/>
            <person name="Li Q."/>
            <person name="Liu X."/>
            <person name="Ma X."/>
            <person name="Naidoo K."/>
            <person name="Pethybridge S.J."/>
            <person name="Sun J."/>
            <person name="Steenkamp E.T."/>
            <person name="van der Nest M.A."/>
            <person name="van Wyk S."/>
            <person name="Wingfield M.J."/>
            <person name="Xiong C."/>
            <person name="Yue Q."/>
            <person name="Zhang X."/>
        </authorList>
    </citation>
    <scope>NUCLEOTIDE SEQUENCE [LARGE SCALE GENOMIC DNA]</scope>
    <source>
        <strain evidence="1 2">DSM 5745</strain>
    </source>
</reference>
<gene>
    <name evidence="1" type="ORF">DSM5745_08506</name>
</gene>
<comment type="caution">
    <text evidence="1">The sequence shown here is derived from an EMBL/GenBank/DDBJ whole genome shotgun (WGS) entry which is preliminary data.</text>
</comment>
<dbReference type="AlphaFoldDB" id="A0A3D8R439"/>
<dbReference type="Proteomes" id="UP000256690">
    <property type="component" value="Unassembled WGS sequence"/>
</dbReference>
<proteinExistence type="predicted"/>
<sequence length="241" mass="26757">MAEYTIFLGVTIAKVGPHLPALVFVIRESSTQGTVWLVCPKYRRAIIPQWEDVSERDFLRCTELCGLNEEQAAVLYDEFSATPAAPEYTFMVNFLTRLVQKGLVDYGVAEDAVSRTAAKFDAAEREGIRQAMHLQMFKQEAPAPAEAASQSSAYDMAEMSAALAGEEHEGGFDMAEMKAALAVEKCQGGFDMAEMMDALGEVNADDEVAFDEDWVYLDEPIPGGRERARKRMEMLAEDWKS</sequence>
<dbReference type="RefSeq" id="XP_026600535.1">
    <property type="nucleotide sequence ID" value="XM_026750522.1"/>
</dbReference>
<dbReference type="EMBL" id="PVWQ01000011">
    <property type="protein sequence ID" value="RDW68746.1"/>
    <property type="molecule type" value="Genomic_DNA"/>
</dbReference>
<evidence type="ECO:0000313" key="1">
    <source>
        <dbReference type="EMBL" id="RDW68746.1"/>
    </source>
</evidence>
<protein>
    <submittedName>
        <fullName evidence="1">Uncharacterized protein</fullName>
    </submittedName>
</protein>
<evidence type="ECO:0000313" key="2">
    <source>
        <dbReference type="Proteomes" id="UP000256690"/>
    </source>
</evidence>
<name>A0A3D8R439_9EURO</name>
<keyword evidence="2" id="KW-1185">Reference proteome</keyword>